<dbReference type="InterPro" id="IPR002018">
    <property type="entry name" value="CarbesteraseB"/>
</dbReference>
<evidence type="ECO:0000259" key="4">
    <source>
        <dbReference type="Pfam" id="PF00135"/>
    </source>
</evidence>
<keyword evidence="3" id="KW-0732">Signal</keyword>
<dbReference type="OrthoDB" id="408631at2759"/>
<dbReference type="KEGG" id="psco:LY89DRAFT_639220"/>
<dbReference type="InterPro" id="IPR050654">
    <property type="entry name" value="AChE-related_enzymes"/>
</dbReference>
<dbReference type="InterPro" id="IPR019826">
    <property type="entry name" value="Carboxylesterase_B_AS"/>
</dbReference>
<name>A0A194XMD6_MOLSC</name>
<dbReference type="EC" id="3.1.1.-" evidence="3"/>
<evidence type="ECO:0000313" key="6">
    <source>
        <dbReference type="Proteomes" id="UP000070700"/>
    </source>
</evidence>
<dbReference type="SUPFAM" id="SSF53474">
    <property type="entry name" value="alpha/beta-Hydrolases"/>
    <property type="match status" value="1"/>
</dbReference>
<dbReference type="AlphaFoldDB" id="A0A194XMD6"/>
<dbReference type="GeneID" id="28821333"/>
<dbReference type="PANTHER" id="PTHR43918">
    <property type="entry name" value="ACETYLCHOLINESTERASE"/>
    <property type="match status" value="1"/>
</dbReference>
<dbReference type="PANTHER" id="PTHR43918:SF4">
    <property type="entry name" value="CARBOXYLIC ESTER HYDROLASE"/>
    <property type="match status" value="1"/>
</dbReference>
<proteinExistence type="inferred from homology"/>
<dbReference type="STRING" id="149040.A0A194XMD6"/>
<feature type="signal peptide" evidence="3">
    <location>
        <begin position="1"/>
        <end position="21"/>
    </location>
</feature>
<dbReference type="EMBL" id="KQ947408">
    <property type="protein sequence ID" value="KUJ21254.1"/>
    <property type="molecule type" value="Genomic_DNA"/>
</dbReference>
<dbReference type="Pfam" id="PF00135">
    <property type="entry name" value="COesterase"/>
    <property type="match status" value="1"/>
</dbReference>
<accession>A0A194XMD6</accession>
<dbReference type="InterPro" id="IPR029058">
    <property type="entry name" value="AB_hydrolase_fold"/>
</dbReference>
<reference evidence="5 6" key="1">
    <citation type="submission" date="2015-10" db="EMBL/GenBank/DDBJ databases">
        <title>Full genome of DAOMC 229536 Phialocephala scopiformis, a fungal endophyte of spruce producing the potent anti-insectan compound rugulosin.</title>
        <authorList>
            <consortium name="DOE Joint Genome Institute"/>
            <person name="Walker A.K."/>
            <person name="Frasz S.L."/>
            <person name="Seifert K.A."/>
            <person name="Miller J.D."/>
            <person name="Mondo S.J."/>
            <person name="Labutti K."/>
            <person name="Lipzen A."/>
            <person name="Dockter R."/>
            <person name="Kennedy M."/>
            <person name="Grigoriev I.V."/>
            <person name="Spatafora J.W."/>
        </authorList>
    </citation>
    <scope>NUCLEOTIDE SEQUENCE [LARGE SCALE GENOMIC DNA]</scope>
    <source>
        <strain evidence="5 6">CBS 120377</strain>
    </source>
</reference>
<sequence>MRAALIIRSLQLLLLARGSLCSDELATALSPVSTTSGLVVGHIAPNKTGVIEFLGVPFAGSTNGSQRWLPPQRFTSNLTFNASTYVTSCPANIAGTVAFPNKTAQFDRIFLAFTTQGGNVQSEDCLSLNLWVKGEPKTGDLKPVLVFLPGGRWNTGGSKSLFYNGQYLADAEDVIVVTINYRLNIFGFPGAPGIQQNVGLLDQRMALEWLRDNIAAFGGDCNRITVFGQSAGSVSVGYLAYSYPDEPIVAGYIMESGTPHSWTPLSPTLAAQHWYNVSSALGCGTTGDVLSCMQSKNMSAVLAAFAKVPYDPTNALYQPQFEPVEDNITVFHDYSALAAAGNFAKLPLLIGNNDFESGFYQIAAFATNKSSNATQQKLFNLEAFTCATATEAAARDASGATVYRYRYFGDFDNLRLFPNSSTYHGSELEMIFGTAEEVSGLPSTAAENAVSAYFMKAWAAFARDPQNGLSQLGWPTYGNSTTPTLVRLGYNDDDTPSFVAASSSDADCAALGGAVDLGKGAM</sequence>
<feature type="domain" description="Carboxylesterase type B" evidence="4">
    <location>
        <begin position="32"/>
        <end position="380"/>
    </location>
</feature>
<evidence type="ECO:0000256" key="3">
    <source>
        <dbReference type="RuleBase" id="RU361235"/>
    </source>
</evidence>
<evidence type="ECO:0000256" key="1">
    <source>
        <dbReference type="ARBA" id="ARBA00005964"/>
    </source>
</evidence>
<keyword evidence="2 3" id="KW-0378">Hydrolase</keyword>
<dbReference type="GO" id="GO:0052689">
    <property type="term" value="F:carboxylic ester hydrolase activity"/>
    <property type="evidence" value="ECO:0007669"/>
    <property type="project" value="TreeGrafter"/>
</dbReference>
<protein>
    <recommendedName>
        <fullName evidence="3">Carboxylic ester hydrolase</fullName>
        <ecNumber evidence="3">3.1.1.-</ecNumber>
    </recommendedName>
</protein>
<dbReference type="InParanoid" id="A0A194XMD6"/>
<dbReference type="RefSeq" id="XP_018075609.1">
    <property type="nucleotide sequence ID" value="XM_018211607.1"/>
</dbReference>
<dbReference type="Proteomes" id="UP000070700">
    <property type="component" value="Unassembled WGS sequence"/>
</dbReference>
<evidence type="ECO:0000313" key="5">
    <source>
        <dbReference type="EMBL" id="KUJ21254.1"/>
    </source>
</evidence>
<gene>
    <name evidence="5" type="ORF">LY89DRAFT_639220</name>
</gene>
<organism evidence="5 6">
    <name type="scientific">Mollisia scopiformis</name>
    <name type="common">Conifer needle endophyte fungus</name>
    <name type="synonym">Phialocephala scopiformis</name>
    <dbReference type="NCBI Taxonomy" id="149040"/>
    <lineage>
        <taxon>Eukaryota</taxon>
        <taxon>Fungi</taxon>
        <taxon>Dikarya</taxon>
        <taxon>Ascomycota</taxon>
        <taxon>Pezizomycotina</taxon>
        <taxon>Leotiomycetes</taxon>
        <taxon>Helotiales</taxon>
        <taxon>Mollisiaceae</taxon>
        <taxon>Mollisia</taxon>
    </lineage>
</organism>
<feature type="chain" id="PRO_5008443901" description="Carboxylic ester hydrolase" evidence="3">
    <location>
        <begin position="22"/>
        <end position="522"/>
    </location>
</feature>
<keyword evidence="6" id="KW-1185">Reference proteome</keyword>
<dbReference type="PROSITE" id="PS00122">
    <property type="entry name" value="CARBOXYLESTERASE_B_1"/>
    <property type="match status" value="1"/>
</dbReference>
<dbReference type="Gene3D" id="3.40.50.1820">
    <property type="entry name" value="alpha/beta hydrolase"/>
    <property type="match status" value="1"/>
</dbReference>
<evidence type="ECO:0000256" key="2">
    <source>
        <dbReference type="ARBA" id="ARBA00022801"/>
    </source>
</evidence>
<comment type="similarity">
    <text evidence="1 3">Belongs to the type-B carboxylesterase/lipase family.</text>
</comment>